<organism evidence="1 2">
    <name type="scientific">Bursaphelenchus okinawaensis</name>
    <dbReference type="NCBI Taxonomy" id="465554"/>
    <lineage>
        <taxon>Eukaryota</taxon>
        <taxon>Metazoa</taxon>
        <taxon>Ecdysozoa</taxon>
        <taxon>Nematoda</taxon>
        <taxon>Chromadorea</taxon>
        <taxon>Rhabditida</taxon>
        <taxon>Tylenchina</taxon>
        <taxon>Tylenchomorpha</taxon>
        <taxon>Aphelenchoidea</taxon>
        <taxon>Aphelenchoididae</taxon>
        <taxon>Bursaphelenchus</taxon>
    </lineage>
</organism>
<dbReference type="Proteomes" id="UP000783686">
    <property type="component" value="Unassembled WGS sequence"/>
</dbReference>
<accession>A0A811K696</accession>
<evidence type="ECO:0000313" key="1">
    <source>
        <dbReference type="EMBL" id="CAD5210872.1"/>
    </source>
</evidence>
<dbReference type="EMBL" id="CAJFDH010000002">
    <property type="protein sequence ID" value="CAD5210872.1"/>
    <property type="molecule type" value="Genomic_DNA"/>
</dbReference>
<dbReference type="AlphaFoldDB" id="A0A811K696"/>
<sequence>MPSHNATYNAVLEDGKIVENNCVVIVTIEDYCSAYHYGQVVLPRNATFNDLLHALSPNTVINDWKAAYSIFRDKEKVSDLNEQLEDRGFYTVCIRSTSRMMFNLIVDNKQPLKLLYTTANKTTTVGKALDTTITKNIKHIASFYIDKITTIRNGSTVNVAVTDKIKHASVYNVRARVAKVTCTCDIYINEKYKRTTQVTVDKDTNIKDLHAHLHLDRVRYDRIQIYEKLFDDFADYIPYKEVVDTVADNNKFRVYFIGTVESLHDVS</sequence>
<protein>
    <submittedName>
        <fullName evidence="1">Uncharacterized protein</fullName>
    </submittedName>
</protein>
<keyword evidence="2" id="KW-1185">Reference proteome</keyword>
<proteinExistence type="predicted"/>
<name>A0A811K696_9BILA</name>
<evidence type="ECO:0000313" key="2">
    <source>
        <dbReference type="Proteomes" id="UP000614601"/>
    </source>
</evidence>
<gene>
    <name evidence="1" type="ORF">BOKJ2_LOCUS3411</name>
</gene>
<dbReference type="Proteomes" id="UP000614601">
    <property type="component" value="Unassembled WGS sequence"/>
</dbReference>
<dbReference type="OrthoDB" id="10517362at2759"/>
<reference evidence="1" key="1">
    <citation type="submission" date="2020-09" db="EMBL/GenBank/DDBJ databases">
        <authorList>
            <person name="Kikuchi T."/>
        </authorList>
    </citation>
    <scope>NUCLEOTIDE SEQUENCE</scope>
    <source>
        <strain evidence="1">SH1</strain>
    </source>
</reference>
<dbReference type="EMBL" id="CAJFCW020000002">
    <property type="protein sequence ID" value="CAG9092268.1"/>
    <property type="molecule type" value="Genomic_DNA"/>
</dbReference>
<comment type="caution">
    <text evidence="1">The sequence shown here is derived from an EMBL/GenBank/DDBJ whole genome shotgun (WGS) entry which is preliminary data.</text>
</comment>